<dbReference type="PANTHER" id="PTHR24637:SF428">
    <property type="entry name" value="SCAVENGER RECEPTOR CLASS A MEMBER 3"/>
    <property type="match status" value="1"/>
</dbReference>
<dbReference type="STRING" id="6313.A0A0K0DIB2"/>
<protein>
    <submittedName>
        <fullName evidence="5">Col_cuticle_N domain-containing protein</fullName>
    </submittedName>
</protein>
<keyword evidence="4" id="KW-1185">Reference proteome</keyword>
<reference evidence="5" key="2">
    <citation type="submission" date="2017-02" db="UniProtKB">
        <authorList>
            <consortium name="WormBaseParasite"/>
        </authorList>
    </citation>
    <scope>IDENTIFICATION</scope>
</reference>
<feature type="compositionally biased region" description="Basic and acidic residues" evidence="2">
    <location>
        <begin position="270"/>
        <end position="282"/>
    </location>
</feature>
<keyword evidence="1" id="KW-0677">Repeat</keyword>
<evidence type="ECO:0000313" key="4">
    <source>
        <dbReference type="Proteomes" id="UP000035642"/>
    </source>
</evidence>
<organism evidence="4 5">
    <name type="scientific">Angiostrongylus cantonensis</name>
    <name type="common">Rat lungworm</name>
    <dbReference type="NCBI Taxonomy" id="6313"/>
    <lineage>
        <taxon>Eukaryota</taxon>
        <taxon>Metazoa</taxon>
        <taxon>Ecdysozoa</taxon>
        <taxon>Nematoda</taxon>
        <taxon>Chromadorea</taxon>
        <taxon>Rhabditida</taxon>
        <taxon>Rhabditina</taxon>
        <taxon>Rhabditomorpha</taxon>
        <taxon>Strongyloidea</taxon>
        <taxon>Metastrongylidae</taxon>
        <taxon>Angiostrongylus</taxon>
    </lineage>
</organism>
<dbReference type="PANTHER" id="PTHR24637">
    <property type="entry name" value="COLLAGEN"/>
    <property type="match status" value="1"/>
</dbReference>
<evidence type="ECO:0000259" key="3">
    <source>
        <dbReference type="SMART" id="SM01088"/>
    </source>
</evidence>
<reference evidence="4" key="1">
    <citation type="submission" date="2012-09" db="EMBL/GenBank/DDBJ databases">
        <authorList>
            <person name="Martin A.A."/>
        </authorList>
    </citation>
    <scope>NUCLEOTIDE SEQUENCE</scope>
</reference>
<dbReference type="WBParaSite" id="ACAC_0001101301-mRNA-1">
    <property type="protein sequence ID" value="ACAC_0001101301-mRNA-1"/>
    <property type="gene ID" value="ACAC_0001101301"/>
</dbReference>
<dbReference type="SMART" id="SM01088">
    <property type="entry name" value="Col_cuticle_N"/>
    <property type="match status" value="1"/>
</dbReference>
<dbReference type="InterPro" id="IPR002486">
    <property type="entry name" value="Col_cuticle_N"/>
</dbReference>
<evidence type="ECO:0000256" key="2">
    <source>
        <dbReference type="SAM" id="MobiDB-lite"/>
    </source>
</evidence>
<feature type="compositionally biased region" description="Basic and acidic residues" evidence="2">
    <location>
        <begin position="226"/>
        <end position="241"/>
    </location>
</feature>
<name>A0A0K0DIB2_ANGCA</name>
<feature type="region of interest" description="Disordered" evidence="2">
    <location>
        <begin position="173"/>
        <end position="282"/>
    </location>
</feature>
<proteinExistence type="predicted"/>
<feature type="domain" description="Nematode cuticle collagen N-terminal" evidence="3">
    <location>
        <begin position="7"/>
        <end position="57"/>
    </location>
</feature>
<dbReference type="AlphaFoldDB" id="A0A0K0DIB2"/>
<sequence>MGVQMATCGAVVTSGVTLLLSLAVIYYMHSEITSMWSELDAEIDKFKLLTNDSWKFMLMLGVGSPSNRLRRQYAGYGASGMTIENSEEYSTPKLGKKFLVIPLEPGKFLGASQNCICSPFSGCPPGPPGPPGKPGHDAPDGFPGVDGLDGMDNVNFMKNSDFVGCIYCPQGPPGVEGKTGPTGKRGIRGAKGAPGLPGRDGNPGMPGPQGLPGPQGPDGKQGRNGRKGEDSEQQISRRDIRLGVVIENNMSLSKMSNEEGPRQGAHTVFKSKDYSSFKSYND</sequence>
<dbReference type="Pfam" id="PF01484">
    <property type="entry name" value="Col_cuticle_N"/>
    <property type="match status" value="1"/>
</dbReference>
<dbReference type="GO" id="GO:0042302">
    <property type="term" value="F:structural constituent of cuticle"/>
    <property type="evidence" value="ECO:0007669"/>
    <property type="project" value="InterPro"/>
</dbReference>
<evidence type="ECO:0000313" key="5">
    <source>
        <dbReference type="WBParaSite" id="ACAC_0001101301-mRNA-1"/>
    </source>
</evidence>
<dbReference type="Proteomes" id="UP000035642">
    <property type="component" value="Unassembled WGS sequence"/>
</dbReference>
<accession>A0A0K0DIB2</accession>
<evidence type="ECO:0000256" key="1">
    <source>
        <dbReference type="ARBA" id="ARBA00022737"/>
    </source>
</evidence>
<dbReference type="Pfam" id="PF01391">
    <property type="entry name" value="Collagen"/>
    <property type="match status" value="1"/>
</dbReference>
<dbReference type="InterPro" id="IPR008160">
    <property type="entry name" value="Collagen"/>
</dbReference>
<feature type="compositionally biased region" description="Pro residues" evidence="2">
    <location>
        <begin position="205"/>
        <end position="215"/>
    </location>
</feature>